<feature type="non-terminal residue" evidence="1">
    <location>
        <position position="341"/>
    </location>
</feature>
<keyword evidence="2" id="KW-1185">Reference proteome</keyword>
<evidence type="ECO:0000313" key="1">
    <source>
        <dbReference type="EMBL" id="CAH3031303.1"/>
    </source>
</evidence>
<dbReference type="PANTHER" id="PTHR46704">
    <property type="entry name" value="CXC DOMAIN-CONTAINING PROTEIN-RELATED"/>
    <property type="match status" value="1"/>
</dbReference>
<sequence>LANGKNKTNLLSFLVRERSENAVYAQKIKDCTFFVTHGDNCTKLVVPNGSTIASDVPELCTNQEEADTRMFLHAEHASQNGHQRIAIKSSDTDVEVLACYYQAVISADIILISGTSRRSRIVSIRRVCERLGREICEILPSLHAITGCDSVSAFSTKGKKKALDVVQMNSALRQTLGSLGERVPARQDDLNKLERFVCALYNDHLCQSVNELRYKLFCKSKSLQSHQLPPTKEALENHLMRANYQSFIWKHALQTEVNQSPDGRVGNRRMANWKSTGLTRHLPLKRSWNLFAAAAKDRAKHDAVLVSAMAFPARRHAHAKITALTVLARKIAKMMIAMMIP</sequence>
<proteinExistence type="predicted"/>
<dbReference type="EMBL" id="CALNXJ010000001">
    <property type="protein sequence ID" value="CAH3031303.1"/>
    <property type="molecule type" value="Genomic_DNA"/>
</dbReference>
<gene>
    <name evidence="1" type="ORF">PMEA_00001307</name>
</gene>
<dbReference type="AlphaFoldDB" id="A0AAU9VJ37"/>
<organism evidence="1 2">
    <name type="scientific">Pocillopora meandrina</name>
    <dbReference type="NCBI Taxonomy" id="46732"/>
    <lineage>
        <taxon>Eukaryota</taxon>
        <taxon>Metazoa</taxon>
        <taxon>Cnidaria</taxon>
        <taxon>Anthozoa</taxon>
        <taxon>Hexacorallia</taxon>
        <taxon>Scleractinia</taxon>
        <taxon>Astrocoeniina</taxon>
        <taxon>Pocilloporidae</taxon>
        <taxon>Pocillopora</taxon>
    </lineage>
</organism>
<dbReference type="Proteomes" id="UP001159428">
    <property type="component" value="Unassembled WGS sequence"/>
</dbReference>
<feature type="non-terminal residue" evidence="1">
    <location>
        <position position="1"/>
    </location>
</feature>
<comment type="caution">
    <text evidence="1">The sequence shown here is derived from an EMBL/GenBank/DDBJ whole genome shotgun (WGS) entry which is preliminary data.</text>
</comment>
<name>A0AAU9VJ37_9CNID</name>
<evidence type="ECO:0000313" key="2">
    <source>
        <dbReference type="Proteomes" id="UP001159428"/>
    </source>
</evidence>
<reference evidence="1 2" key="1">
    <citation type="submission" date="2022-05" db="EMBL/GenBank/DDBJ databases">
        <authorList>
            <consortium name="Genoscope - CEA"/>
            <person name="William W."/>
        </authorList>
    </citation>
    <scope>NUCLEOTIDE SEQUENCE [LARGE SCALE GENOMIC DNA]</scope>
</reference>
<accession>A0AAU9VJ37</accession>
<dbReference type="PANTHER" id="PTHR46704:SF9">
    <property type="entry name" value="BHLH DOMAIN-CONTAINING PROTEIN"/>
    <property type="match status" value="1"/>
</dbReference>
<protein>
    <submittedName>
        <fullName evidence="1">Uncharacterized protein</fullName>
    </submittedName>
</protein>